<feature type="non-terminal residue" evidence="1">
    <location>
        <position position="1"/>
    </location>
</feature>
<dbReference type="PANTHER" id="PTHR32305">
    <property type="match status" value="1"/>
</dbReference>
<dbReference type="NCBIfam" id="TIGR03696">
    <property type="entry name" value="Rhs_assc_core"/>
    <property type="match status" value="1"/>
</dbReference>
<organism evidence="1 2">
    <name type="scientific">Candidatus Thiomargarita nelsonii</name>
    <dbReference type="NCBI Taxonomy" id="1003181"/>
    <lineage>
        <taxon>Bacteria</taxon>
        <taxon>Pseudomonadati</taxon>
        <taxon>Pseudomonadota</taxon>
        <taxon>Gammaproteobacteria</taxon>
        <taxon>Thiotrichales</taxon>
        <taxon>Thiotrichaceae</taxon>
        <taxon>Thiomargarita</taxon>
    </lineage>
</organism>
<keyword evidence="2" id="KW-1185">Reference proteome</keyword>
<dbReference type="PANTHER" id="PTHR32305:SF15">
    <property type="entry name" value="PROTEIN RHSA-RELATED"/>
    <property type="match status" value="1"/>
</dbReference>
<dbReference type="Gene3D" id="2.180.10.10">
    <property type="entry name" value="RHS repeat-associated core"/>
    <property type="match status" value="1"/>
</dbReference>
<dbReference type="EMBL" id="LUTY01002242">
    <property type="protein sequence ID" value="OAD20606.1"/>
    <property type="molecule type" value="Genomic_DNA"/>
</dbReference>
<dbReference type="InterPro" id="IPR050708">
    <property type="entry name" value="T6SS_VgrG/RHS"/>
</dbReference>
<protein>
    <submittedName>
        <fullName evidence="1">Rhs family protein</fullName>
    </submittedName>
</protein>
<reference evidence="1 2" key="1">
    <citation type="submission" date="2016-05" db="EMBL/GenBank/DDBJ databases">
        <title>Single-cell genome of chain-forming Candidatus Thiomargarita nelsonii and comparison to other large sulfur-oxidizing bacteria.</title>
        <authorList>
            <person name="Winkel M."/>
            <person name="Salman V."/>
            <person name="Woyke T."/>
            <person name="Schulz-Vogt H."/>
            <person name="Richter M."/>
            <person name="Flood B."/>
            <person name="Bailey J."/>
            <person name="Amann R."/>
            <person name="Mussmann M."/>
        </authorList>
    </citation>
    <scope>NUCLEOTIDE SEQUENCE [LARGE SCALE GENOMIC DNA]</scope>
    <source>
        <strain evidence="1 2">THI036</strain>
    </source>
</reference>
<name>A0A176RY26_9GAMM</name>
<gene>
    <name evidence="1" type="ORF">THIOM_003681</name>
</gene>
<comment type="caution">
    <text evidence="1">The sequence shown here is derived from an EMBL/GenBank/DDBJ whole genome shotgun (WGS) entry which is preliminary data.</text>
</comment>
<dbReference type="Proteomes" id="UP000076962">
    <property type="component" value="Unassembled WGS sequence"/>
</dbReference>
<dbReference type="AlphaFoldDB" id="A0A176RY26"/>
<proteinExistence type="predicted"/>
<dbReference type="InterPro" id="IPR022385">
    <property type="entry name" value="Rhs_assc_core"/>
</dbReference>
<evidence type="ECO:0000313" key="2">
    <source>
        <dbReference type="Proteomes" id="UP000076962"/>
    </source>
</evidence>
<accession>A0A176RY26</accession>
<sequence>SSASDWRLPNRNELNSLVWAGQQLLSEVTEKDGQAVARRDYVVFPECPYPLAMRVDGKVCCVHPGRRAEVLCVTDQGGNIVWQAEYGAFGVARVVVQGVFQPWRLAGQYCDEETGLCYALARYFNPQLGRYLSKDPLFVAGGSTNFYVYCDGDPVNRFDLNGELLFLKNE</sequence>
<evidence type="ECO:0000313" key="1">
    <source>
        <dbReference type="EMBL" id="OAD20606.1"/>
    </source>
</evidence>